<protein>
    <submittedName>
        <fullName evidence="3">SRPBCC family protein</fullName>
    </submittedName>
</protein>
<gene>
    <name evidence="3" type="ORF">GCM10023195_50380</name>
</gene>
<comment type="similarity">
    <text evidence="1">Belongs to the AHA1 family.</text>
</comment>
<accession>A0ABP8TR79</accession>
<feature type="domain" description="Activator of Hsp90 ATPase homologue 1/2-like C-terminal" evidence="2">
    <location>
        <begin position="30"/>
        <end position="167"/>
    </location>
</feature>
<dbReference type="SUPFAM" id="SSF55961">
    <property type="entry name" value="Bet v1-like"/>
    <property type="match status" value="1"/>
</dbReference>
<evidence type="ECO:0000313" key="4">
    <source>
        <dbReference type="Proteomes" id="UP001500212"/>
    </source>
</evidence>
<dbReference type="EMBL" id="BAABHJ010000018">
    <property type="protein sequence ID" value="GAA4611840.1"/>
    <property type="molecule type" value="Genomic_DNA"/>
</dbReference>
<name>A0ABP8TR79_9ACTN</name>
<evidence type="ECO:0000313" key="3">
    <source>
        <dbReference type="EMBL" id="GAA4611840.1"/>
    </source>
</evidence>
<reference evidence="4" key="1">
    <citation type="journal article" date="2019" name="Int. J. Syst. Evol. Microbiol.">
        <title>The Global Catalogue of Microorganisms (GCM) 10K type strain sequencing project: providing services to taxonomists for standard genome sequencing and annotation.</title>
        <authorList>
            <consortium name="The Broad Institute Genomics Platform"/>
            <consortium name="The Broad Institute Genome Sequencing Center for Infectious Disease"/>
            <person name="Wu L."/>
            <person name="Ma J."/>
        </authorList>
    </citation>
    <scope>NUCLEOTIDE SEQUENCE [LARGE SCALE GENOMIC DNA]</scope>
    <source>
        <strain evidence="4">JCM 17938</strain>
    </source>
</reference>
<dbReference type="Proteomes" id="UP001500212">
    <property type="component" value="Unassembled WGS sequence"/>
</dbReference>
<evidence type="ECO:0000259" key="2">
    <source>
        <dbReference type="Pfam" id="PF08327"/>
    </source>
</evidence>
<comment type="caution">
    <text evidence="3">The sequence shown here is derived from an EMBL/GenBank/DDBJ whole genome shotgun (WGS) entry which is preliminary data.</text>
</comment>
<dbReference type="InterPro" id="IPR023393">
    <property type="entry name" value="START-like_dom_sf"/>
</dbReference>
<keyword evidence="4" id="KW-1185">Reference proteome</keyword>
<evidence type="ECO:0000256" key="1">
    <source>
        <dbReference type="ARBA" id="ARBA00006817"/>
    </source>
</evidence>
<dbReference type="InterPro" id="IPR013538">
    <property type="entry name" value="ASHA1/2-like_C"/>
</dbReference>
<organism evidence="3 4">
    <name type="scientific">Actinoallomurus liliacearum</name>
    <dbReference type="NCBI Taxonomy" id="1080073"/>
    <lineage>
        <taxon>Bacteria</taxon>
        <taxon>Bacillati</taxon>
        <taxon>Actinomycetota</taxon>
        <taxon>Actinomycetes</taxon>
        <taxon>Streptosporangiales</taxon>
        <taxon>Thermomonosporaceae</taxon>
        <taxon>Actinoallomurus</taxon>
    </lineage>
</organism>
<dbReference type="Pfam" id="PF08327">
    <property type="entry name" value="AHSA1"/>
    <property type="match status" value="1"/>
</dbReference>
<sequence length="180" mass="19627">MRMSARQAEVEPGDGPGVRHDTFTIVRRLDAAPAAVFAAFADSGVRRRWFRLPGSGAVYHHEFRVGGGETAHSTFSVLDSDPERLEYRSRYLDIVPERRIVFGYESIVDDLLRWTSLVTVLLADDAGSTLLTWTEQVAFLVATGDGSADLPHLRGGTTLRLNGLAAALAPDPGPRRRGPA</sequence>
<dbReference type="Gene3D" id="3.30.530.20">
    <property type="match status" value="1"/>
</dbReference>
<proteinExistence type="inferred from homology"/>